<protein>
    <recommendedName>
        <fullName evidence="4">SGNH hydrolase-type esterase domain-containing protein</fullName>
    </recommendedName>
</protein>
<organism evidence="2 3">
    <name type="scientific">Shimia marina</name>
    <dbReference type="NCBI Taxonomy" id="321267"/>
    <lineage>
        <taxon>Bacteria</taxon>
        <taxon>Pseudomonadati</taxon>
        <taxon>Pseudomonadota</taxon>
        <taxon>Alphaproteobacteria</taxon>
        <taxon>Rhodobacterales</taxon>
        <taxon>Roseobacteraceae</taxon>
    </lineage>
</organism>
<accession>A0A0P1FEK3</accession>
<feature type="signal peptide" evidence="1">
    <location>
        <begin position="1"/>
        <end position="22"/>
    </location>
</feature>
<reference evidence="2 3" key="1">
    <citation type="submission" date="2015-09" db="EMBL/GenBank/DDBJ databases">
        <authorList>
            <consortium name="Swine Surveillance"/>
        </authorList>
    </citation>
    <scope>NUCLEOTIDE SEQUENCE [LARGE SCALE GENOMIC DNA]</scope>
    <source>
        <strain evidence="2 3">CECT 7688</strain>
    </source>
</reference>
<feature type="chain" id="PRO_5006062521" description="SGNH hydrolase-type esterase domain-containing protein" evidence="1">
    <location>
        <begin position="23"/>
        <end position="300"/>
    </location>
</feature>
<dbReference type="OrthoDB" id="7836704at2"/>
<evidence type="ECO:0000313" key="2">
    <source>
        <dbReference type="EMBL" id="CUH53473.1"/>
    </source>
</evidence>
<dbReference type="EMBL" id="CYPW01000027">
    <property type="protein sequence ID" value="CUH53473.1"/>
    <property type="molecule type" value="Genomic_DNA"/>
</dbReference>
<evidence type="ECO:0008006" key="4">
    <source>
        <dbReference type="Google" id="ProtNLM"/>
    </source>
</evidence>
<gene>
    <name evidence="2" type="ORF">SHM7688_02927</name>
</gene>
<sequence>MRKLKRVVLGVVLGSWALGAAAGETEVAGFDSPEIVILGDSQIPFGSGPAFLEFFTDLKSHCAPNQEQEAYLERLGAKRVAVIGVRSTSIHSWTARSGKAKEAVCKVDPKWKVNAGTYGYVNTTGNKYVQIGKGKAYQFCEPGQSPFEAMFRDGYYAPKLFLMSFLGNSARRWAESKEQAKADVEEMMRHIPEDVPCIFMTTAPAYSKKIVDLRLKAQENIQAAFEETGNRCSFVRGATEETVEAYQGNMEFFRLNKKGRVKDPYHPNQAAAENFFALEMGNICSAIFEQISTLPEPQTH</sequence>
<keyword evidence="3" id="KW-1185">Reference proteome</keyword>
<proteinExistence type="predicted"/>
<keyword evidence="1" id="KW-0732">Signal</keyword>
<dbReference type="AlphaFoldDB" id="A0A0P1FEK3"/>
<dbReference type="RefSeq" id="WP_058240625.1">
    <property type="nucleotide sequence ID" value="NZ_CYPW01000027.1"/>
</dbReference>
<evidence type="ECO:0000256" key="1">
    <source>
        <dbReference type="SAM" id="SignalP"/>
    </source>
</evidence>
<name>A0A0P1FEK3_9RHOB</name>
<dbReference type="Proteomes" id="UP000054823">
    <property type="component" value="Unassembled WGS sequence"/>
</dbReference>
<evidence type="ECO:0000313" key="3">
    <source>
        <dbReference type="Proteomes" id="UP000054823"/>
    </source>
</evidence>